<sequence length="342" mass="38601">MRRITLSALAMAAMLSAAGCQVLTADGRATRAFERAEASGDLVQAHDLASRRRDQSALWLERDASVEQRISQLERNALQAAADAAALNNWHQALDSLDQALQQWPSSNRLKAERARLAQQERERLDPVRSRVYIAEAEWFAQQDSRLRELALASDPTTRSEVAALLARQTYVVERLLALGDEFAGLGQWLAARNALQAAARLDHSLERHPLLEQARQRLQQAQQSSQRQRGQALVEQARSRIARFQNSQDVADWVAAKQFIRDANAGELLSAEADTLRMLGQTRFDRDLATGDALYARGEYQRAYHIWLGIQPLNAEHEGLQNRLTRTRQVLDSLQELRNQR</sequence>
<dbReference type="PROSITE" id="PS51257">
    <property type="entry name" value="PROKAR_LIPOPROTEIN"/>
    <property type="match status" value="1"/>
</dbReference>
<proteinExistence type="predicted"/>
<feature type="signal peptide" evidence="1">
    <location>
        <begin position="1"/>
        <end position="24"/>
    </location>
</feature>
<comment type="caution">
    <text evidence="2">The sequence shown here is derived from an EMBL/GenBank/DDBJ whole genome shotgun (WGS) entry which is preliminary data.</text>
</comment>
<protein>
    <recommendedName>
        <fullName evidence="4">Tetratricopeptide repeat-containing protein</fullName>
    </recommendedName>
</protein>
<keyword evidence="1" id="KW-0732">Signal</keyword>
<name>A0ABV4AJY9_9GAMM</name>
<accession>A0ABV4AJY9</accession>
<feature type="chain" id="PRO_5046397122" description="Tetratricopeptide repeat-containing protein" evidence="1">
    <location>
        <begin position="25"/>
        <end position="342"/>
    </location>
</feature>
<gene>
    <name evidence="2" type="ORF">AB5I84_13320</name>
</gene>
<organism evidence="2 3">
    <name type="scientific">Isoalcanivorax beigongshangi</name>
    <dbReference type="NCBI Taxonomy" id="3238810"/>
    <lineage>
        <taxon>Bacteria</taxon>
        <taxon>Pseudomonadati</taxon>
        <taxon>Pseudomonadota</taxon>
        <taxon>Gammaproteobacteria</taxon>
        <taxon>Oceanospirillales</taxon>
        <taxon>Alcanivoracaceae</taxon>
        <taxon>Isoalcanivorax</taxon>
    </lineage>
</organism>
<dbReference type="RefSeq" id="WP_369456410.1">
    <property type="nucleotide sequence ID" value="NZ_JBGCUO010000003.1"/>
</dbReference>
<evidence type="ECO:0000313" key="2">
    <source>
        <dbReference type="EMBL" id="MEY1663137.1"/>
    </source>
</evidence>
<dbReference type="EMBL" id="JBGCUO010000003">
    <property type="protein sequence ID" value="MEY1663137.1"/>
    <property type="molecule type" value="Genomic_DNA"/>
</dbReference>
<reference evidence="2 3" key="1">
    <citation type="submission" date="2024-07" db="EMBL/GenBank/DDBJ databases">
        <authorList>
            <person name="Ren Q."/>
        </authorList>
    </citation>
    <scope>NUCLEOTIDE SEQUENCE [LARGE SCALE GENOMIC DNA]</scope>
    <source>
        <strain evidence="2 3">REN37</strain>
    </source>
</reference>
<evidence type="ECO:0008006" key="4">
    <source>
        <dbReference type="Google" id="ProtNLM"/>
    </source>
</evidence>
<evidence type="ECO:0000313" key="3">
    <source>
        <dbReference type="Proteomes" id="UP001562065"/>
    </source>
</evidence>
<evidence type="ECO:0000256" key="1">
    <source>
        <dbReference type="SAM" id="SignalP"/>
    </source>
</evidence>
<keyword evidence="3" id="KW-1185">Reference proteome</keyword>
<dbReference type="Proteomes" id="UP001562065">
    <property type="component" value="Unassembled WGS sequence"/>
</dbReference>